<dbReference type="SUPFAM" id="SSF52540">
    <property type="entry name" value="P-loop containing nucleoside triphosphate hydrolases"/>
    <property type="match status" value="1"/>
</dbReference>
<dbReference type="Pfam" id="PF03008">
    <property type="entry name" value="DUF234"/>
    <property type="match status" value="1"/>
</dbReference>
<dbReference type="Gene3D" id="3.40.50.300">
    <property type="entry name" value="P-loop containing nucleotide triphosphate hydrolases"/>
    <property type="match status" value="1"/>
</dbReference>
<reference evidence="3 4" key="1">
    <citation type="submission" date="2018-10" db="EMBL/GenBank/DDBJ databases">
        <title>Cultivation of a novel Methanohalophilus strain from Kebrit Deep of the Red Sea and a genomic comparison of members of the genus Methanohalophilus.</title>
        <authorList>
            <person name="Guan Y."/>
            <person name="Ngugi D.K."/>
            <person name="Stingl U."/>
        </authorList>
    </citation>
    <scope>NUCLEOTIDE SEQUENCE [LARGE SCALE GENOMIC DNA]</scope>
    <source>
        <strain evidence="3 4">DSM 7471</strain>
    </source>
</reference>
<dbReference type="Pfam" id="PF01637">
    <property type="entry name" value="ATPase_2"/>
    <property type="match status" value="1"/>
</dbReference>
<evidence type="ECO:0000313" key="4">
    <source>
        <dbReference type="Proteomes" id="UP000278252"/>
    </source>
</evidence>
<organism evidence="3 4">
    <name type="scientific">Methanohalophilus portucalensis FDF-1</name>
    <dbReference type="NCBI Taxonomy" id="523843"/>
    <lineage>
        <taxon>Archaea</taxon>
        <taxon>Methanobacteriati</taxon>
        <taxon>Methanobacteriota</taxon>
        <taxon>Stenosarchaea group</taxon>
        <taxon>Methanomicrobia</taxon>
        <taxon>Methanosarcinales</taxon>
        <taxon>Methanosarcinaceae</taxon>
        <taxon>Methanohalophilus</taxon>
    </lineage>
</organism>
<evidence type="ECO:0000259" key="2">
    <source>
        <dbReference type="Pfam" id="PF03008"/>
    </source>
</evidence>
<dbReference type="InterPro" id="IPR011335">
    <property type="entry name" value="Restrct_endonuc-II-like"/>
</dbReference>
<evidence type="ECO:0000259" key="1">
    <source>
        <dbReference type="Pfam" id="PF01637"/>
    </source>
</evidence>
<accession>A0A3M9LKQ0</accession>
<gene>
    <name evidence="3" type="ORF">EFE41_03195</name>
</gene>
<dbReference type="SUPFAM" id="SSF52980">
    <property type="entry name" value="Restriction endonuclease-like"/>
    <property type="match status" value="1"/>
</dbReference>
<feature type="domain" description="ATPase" evidence="1">
    <location>
        <begin position="19"/>
        <end position="219"/>
    </location>
</feature>
<dbReference type="Proteomes" id="UP000278252">
    <property type="component" value="Unassembled WGS sequence"/>
</dbReference>
<dbReference type="AlphaFoldDB" id="A0A3M9LKQ0"/>
<dbReference type="InterPro" id="IPR004256">
    <property type="entry name" value="DUF234"/>
</dbReference>
<keyword evidence="3" id="KW-0067">ATP-binding</keyword>
<dbReference type="PANTHER" id="PTHR34704:SF1">
    <property type="entry name" value="ATPASE"/>
    <property type="match status" value="1"/>
</dbReference>
<dbReference type="GO" id="GO:0005524">
    <property type="term" value="F:ATP binding"/>
    <property type="evidence" value="ECO:0007669"/>
    <property type="project" value="UniProtKB-KW"/>
</dbReference>
<sequence>MILYIIVFTIIVVAIKSEFINRQAELEYLEAEYAKADFRFISIIGRRRLGKTRLIREFLKDKPNSSFLLIPELNDSQARLEIAKNLHQNFGLSFFGTPHWEDIFEQLFQYSRQHRIILVFDEFQRFLGINKDIFSKMQKYIDEYGPDSQMFLLVCGSSIGMMHSIFDHASPLYGRRTGQLMFEALDFFALDEWFPDFDIESRVNIYVIYGGTPKYLEEVESEDIAGNINRILDKTSILYNEPDILLKTEISDSNTYFSILKNIAQGMTKSSEIANSSGIKTTSIDYYLNVLINDLDLVKKEIPVTESRKSKKTLYRMKDNFFRFWFKFLYPNLSEIEIGNTSVVADHILSELNRFAGHTFEDITKQFLIKLNKQDKLNFKFSKIGKQWGRYQKSRGKNTYEIDLVALNEKTRQILFCECKWQNKLVDVDVLQSLIDKSRLVDWYNMERSEYFMIVSKSGFTEQARQFAEEHDFVLYTLADMQTCFLSL</sequence>
<protein>
    <submittedName>
        <fullName evidence="3">ATP-binding protein</fullName>
    </submittedName>
</protein>
<dbReference type="InterPro" id="IPR027417">
    <property type="entry name" value="P-loop_NTPase"/>
</dbReference>
<dbReference type="Gene3D" id="3.40.1350.10">
    <property type="match status" value="1"/>
</dbReference>
<dbReference type="EMBL" id="RJJH01000001">
    <property type="protein sequence ID" value="RNI13595.1"/>
    <property type="molecule type" value="Genomic_DNA"/>
</dbReference>
<name>A0A3M9LKQ0_9EURY</name>
<dbReference type="InterPro" id="IPR011579">
    <property type="entry name" value="ATPase_dom"/>
</dbReference>
<proteinExistence type="predicted"/>
<comment type="caution">
    <text evidence="3">The sequence shown here is derived from an EMBL/GenBank/DDBJ whole genome shotgun (WGS) entry which is preliminary data.</text>
</comment>
<dbReference type="GO" id="GO:0003676">
    <property type="term" value="F:nucleic acid binding"/>
    <property type="evidence" value="ECO:0007669"/>
    <property type="project" value="InterPro"/>
</dbReference>
<dbReference type="InterPro" id="IPR011856">
    <property type="entry name" value="tRNA_endonuc-like_dom_sf"/>
</dbReference>
<feature type="domain" description="DUF234" evidence="2">
    <location>
        <begin position="325"/>
        <end position="423"/>
    </location>
</feature>
<keyword evidence="3" id="KW-0547">Nucleotide-binding</keyword>
<evidence type="ECO:0000313" key="3">
    <source>
        <dbReference type="EMBL" id="RNI13595.1"/>
    </source>
</evidence>
<dbReference type="PANTHER" id="PTHR34704">
    <property type="entry name" value="ATPASE"/>
    <property type="match status" value="1"/>
</dbReference>